<dbReference type="InterPro" id="IPR014984">
    <property type="entry name" value="HopJ"/>
</dbReference>
<proteinExistence type="predicted"/>
<dbReference type="Proteomes" id="UP000012019">
    <property type="component" value="Unassembled WGS sequence"/>
</dbReference>
<accession>M7NWM9</accession>
<keyword evidence="2" id="KW-1185">Reference proteome</keyword>
<protein>
    <submittedName>
        <fullName evidence="1">Type III effector HopPmaJ</fullName>
    </submittedName>
</protein>
<dbReference type="Gene3D" id="3.20.160.10">
    <property type="entry name" value="vpa0580 domain like"/>
    <property type="match status" value="1"/>
</dbReference>
<dbReference type="Pfam" id="PF08888">
    <property type="entry name" value="HopJ"/>
    <property type="match status" value="1"/>
</dbReference>
<dbReference type="STRING" id="1286106.MPL1_06722"/>
<comment type="caution">
    <text evidence="1">The sequence shown here is derived from an EMBL/GenBank/DDBJ whole genome shotgun (WGS) entry which is preliminary data.</text>
</comment>
<evidence type="ECO:0000313" key="2">
    <source>
        <dbReference type="Proteomes" id="UP000012019"/>
    </source>
</evidence>
<sequence length="105" mass="11862">MDQNPSAIDFEDTMAVIDAHYEFTPTAFKNGDITNEAGQNNGSCKILAFAELHDLSGSHTLACFGRYYRQDVLLNSNGDDHQNIRNFMRYGWDRVRFAGDPLKAK</sequence>
<dbReference type="InterPro" id="IPR038604">
    <property type="entry name" value="HopJ_sf"/>
</dbReference>
<evidence type="ECO:0000313" key="1">
    <source>
        <dbReference type="EMBL" id="EMR13173.1"/>
    </source>
</evidence>
<reference evidence="1 2" key="1">
    <citation type="journal article" date="2013" name="Genome Announc.">
        <title>Draft Genome Sequence of Methylophaga lonarensis MPLT, a Haloalkaliphilic (Non-Methane-Utilizing) Methylotroph.</title>
        <authorList>
            <person name="Shetty S.A."/>
            <person name="Marathe N.P."/>
            <person name="Munot H."/>
            <person name="Antony C.P."/>
            <person name="Dhotre D.P."/>
            <person name="Murrell J.C."/>
            <person name="Shouche Y.S."/>
        </authorList>
    </citation>
    <scope>NUCLEOTIDE SEQUENCE [LARGE SCALE GENOMIC DNA]</scope>
    <source>
        <strain evidence="1 2">MPL</strain>
    </source>
</reference>
<gene>
    <name evidence="1" type="ORF">MPL1_06722</name>
</gene>
<dbReference type="AlphaFoldDB" id="M7NWM9"/>
<dbReference type="eggNOG" id="ENOG5032RP0">
    <property type="taxonomic scope" value="Bacteria"/>
</dbReference>
<dbReference type="EMBL" id="APHR01000032">
    <property type="protein sequence ID" value="EMR13173.1"/>
    <property type="molecule type" value="Genomic_DNA"/>
</dbReference>
<name>M7NWM9_9GAMM</name>
<organism evidence="1 2">
    <name type="scientific">Methylophaga lonarensis MPL</name>
    <dbReference type="NCBI Taxonomy" id="1286106"/>
    <lineage>
        <taxon>Bacteria</taxon>
        <taxon>Pseudomonadati</taxon>
        <taxon>Pseudomonadota</taxon>
        <taxon>Gammaproteobacteria</taxon>
        <taxon>Thiotrichales</taxon>
        <taxon>Piscirickettsiaceae</taxon>
        <taxon>Methylophaga</taxon>
    </lineage>
</organism>
<dbReference type="PATRIC" id="fig|1286106.3.peg.1350"/>